<protein>
    <recommendedName>
        <fullName evidence="3">Major capsid protein</fullName>
    </recommendedName>
</protein>
<comment type="caution">
    <text evidence="1">The sequence shown here is derived from an EMBL/GenBank/DDBJ whole genome shotgun (WGS) entry which is preliminary data.</text>
</comment>
<dbReference type="AlphaFoldDB" id="E1F6X2"/>
<gene>
    <name evidence="1" type="ORF">GLP15_2177</name>
</gene>
<proteinExistence type="predicted"/>
<dbReference type="Proteomes" id="UP000008974">
    <property type="component" value="Unassembled WGS sequence"/>
</dbReference>
<dbReference type="VEuPathDB" id="GiardiaDB:GLP15_2177"/>
<organism evidence="1 2">
    <name type="scientific">Giardia intestinalis (strain P15)</name>
    <name type="common">Giardia lamblia</name>
    <dbReference type="NCBI Taxonomy" id="658858"/>
    <lineage>
        <taxon>Eukaryota</taxon>
        <taxon>Metamonada</taxon>
        <taxon>Diplomonadida</taxon>
        <taxon>Hexamitidae</taxon>
        <taxon>Giardiinae</taxon>
        <taxon>Giardia</taxon>
    </lineage>
</organism>
<accession>E1F6X2</accession>
<dbReference type="EMBL" id="ACVC01000209">
    <property type="protein sequence ID" value="EFO61794.1"/>
    <property type="molecule type" value="Genomic_DNA"/>
</dbReference>
<name>E1F6X2_GIAIA</name>
<evidence type="ECO:0000313" key="2">
    <source>
        <dbReference type="Proteomes" id="UP000008974"/>
    </source>
</evidence>
<evidence type="ECO:0000313" key="1">
    <source>
        <dbReference type="EMBL" id="EFO61794.1"/>
    </source>
</evidence>
<sequence length="614" mass="69119">MEPFTQTAALNEELKNPHLVETLIRVAPSTGKRIQNADLSTLEAVFRAKLSGNIPEYDVNFNVQGVPLILTKQSHVELRLTPVFNSQVQITKSYLDIPSIFEFNRALWPKVNTACITSASATFSNFGVESPAPMFLPYLRYYRMDEDLRVNNSRAWNPSYLMPTGSNYVYNNRYISSPGNGCFPQPIHRSPYEATLVQDAGANRAEYYSWYGQPLQVQIPLEDVLPVFQIPVIPLRQTNTSNINLRIRLLSPRHMFFSCCYLNPNVAASYVNGQSNAINLQTNGIQTYVEEGVELIKGANRELKSLQDAVLGGGTLAWLKALSSRPFCQYENIESFYVDFDVDCELVLHCLTTPLLNPLAQQYIEPFIDEQNQFVAHFADYYLFSQTLPLTATTNARFVFSPSQLFYNTTHVTLFFIQTPPDNKVTTAVLPKDLSGPVKVGNFMSIFKHGHFLLQENIDINQFQIVLGSSCTPLFDRPLSLSEMLVATEDAMKKYNPNVIGTQSRLYEGDAFFLFDLTHARNSGYFIDADNMIRVEGTVSYKQPLNQQILDATNAAPAPQTNSTTRAPVLFGVRPTPRVSAPSTLNIHVIMMLIWQNTFTVLLDLDGAVLFQQQ</sequence>
<reference evidence="1 2" key="1">
    <citation type="journal article" date="2010" name="BMC Genomics">
        <title>Genome analysis and comparative genomics of a Giardia intestinalis assemblage E isolate.</title>
        <authorList>
            <person name="Jerlstrom-Hultqvist J."/>
            <person name="Franzen O."/>
            <person name="Ankarklev J."/>
            <person name="Xu F."/>
            <person name="Nohynkova E."/>
            <person name="Andersson J.O."/>
            <person name="Svard S.G."/>
            <person name="Andersson B."/>
        </authorList>
    </citation>
    <scope>NUCLEOTIDE SEQUENCE [LARGE SCALE GENOMIC DNA]</scope>
    <source>
        <strain evidence="1 2">P15</strain>
    </source>
</reference>
<evidence type="ECO:0008006" key="3">
    <source>
        <dbReference type="Google" id="ProtNLM"/>
    </source>
</evidence>
<dbReference type="OrthoDB" id="10345305at2759"/>